<keyword evidence="6 10" id="KW-0443">Lipid metabolism</keyword>
<sequence>MFKLIFLFFFSYLLGSIPFALLVALPQGVDPRKEGSKNPGATNVARLLGKKWGIVTFLGDSLKGVFALLIAFSFLDEIPYPKDLILAGTAFFAVLGHLFSIFLKFKGGKGVAATIGVFLVLTPKAMLISLAIFLIAVFFSNYVSVGSLLATALLPINIFLMNYSSEYIICSSLLTILIWIKHKDNIKRLLKGEEKTWRKV</sequence>
<dbReference type="SMART" id="SM01207">
    <property type="entry name" value="G3P_acyltransf"/>
    <property type="match status" value="1"/>
</dbReference>
<evidence type="ECO:0000256" key="9">
    <source>
        <dbReference type="ARBA" id="ARBA00023264"/>
    </source>
</evidence>
<feature type="transmembrane region" description="Helical" evidence="10">
    <location>
        <begin position="52"/>
        <end position="72"/>
    </location>
</feature>
<evidence type="ECO:0000313" key="11">
    <source>
        <dbReference type="EMBL" id="PMP67665.1"/>
    </source>
</evidence>
<keyword evidence="3 10" id="KW-0808">Transferase</keyword>
<comment type="caution">
    <text evidence="11">The sequence shown here is derived from an EMBL/GenBank/DDBJ whole genome shotgun (WGS) entry which is preliminary data.</text>
</comment>
<dbReference type="InterPro" id="IPR003811">
    <property type="entry name" value="G3P_acylTferase_PlsY"/>
</dbReference>
<dbReference type="PANTHER" id="PTHR30309">
    <property type="entry name" value="INNER MEMBRANE PROTEIN YGIH"/>
    <property type="match status" value="1"/>
</dbReference>
<dbReference type="NCBIfam" id="TIGR00023">
    <property type="entry name" value="glycerol-3-phosphate 1-O-acyltransferase PlsY"/>
    <property type="match status" value="1"/>
</dbReference>
<dbReference type="GO" id="GO:0008654">
    <property type="term" value="P:phospholipid biosynthetic process"/>
    <property type="evidence" value="ECO:0007669"/>
    <property type="project" value="UniProtKB-UniRule"/>
</dbReference>
<dbReference type="GO" id="GO:0005886">
    <property type="term" value="C:plasma membrane"/>
    <property type="evidence" value="ECO:0007669"/>
    <property type="project" value="UniProtKB-SubCell"/>
</dbReference>
<evidence type="ECO:0000256" key="2">
    <source>
        <dbReference type="ARBA" id="ARBA00022516"/>
    </source>
</evidence>
<evidence type="ECO:0000256" key="1">
    <source>
        <dbReference type="ARBA" id="ARBA00022475"/>
    </source>
</evidence>
<dbReference type="HAMAP" id="MF_01043">
    <property type="entry name" value="PlsY"/>
    <property type="match status" value="1"/>
</dbReference>
<protein>
    <recommendedName>
        <fullName evidence="10">Glycerol-3-phosphate acyltransferase</fullName>
    </recommendedName>
    <alternativeName>
        <fullName evidence="10">Acyl-PO4 G3P acyltransferase</fullName>
    </alternativeName>
    <alternativeName>
        <fullName evidence="10">Acyl-phosphate--glycerol-3-phosphate acyltransferase</fullName>
    </alternativeName>
    <alternativeName>
        <fullName evidence="10">G3P acyltransferase</fullName>
        <shortName evidence="10">GPAT</shortName>
        <ecNumber evidence="10">2.3.1.275</ecNumber>
    </alternativeName>
    <alternativeName>
        <fullName evidence="10">Lysophosphatidic acid synthase</fullName>
        <shortName evidence="10">LPA synthase</shortName>
    </alternativeName>
</protein>
<keyword evidence="2 10" id="KW-0444">Lipid biosynthesis</keyword>
<comment type="catalytic activity">
    <reaction evidence="10">
        <text>an acyl phosphate + sn-glycerol 3-phosphate = a 1-acyl-sn-glycero-3-phosphate + phosphate</text>
        <dbReference type="Rhea" id="RHEA:34075"/>
        <dbReference type="ChEBI" id="CHEBI:43474"/>
        <dbReference type="ChEBI" id="CHEBI:57597"/>
        <dbReference type="ChEBI" id="CHEBI:57970"/>
        <dbReference type="ChEBI" id="CHEBI:59918"/>
        <dbReference type="EC" id="2.3.1.275"/>
    </reaction>
</comment>
<gene>
    <name evidence="10 11" type="primary">plsY</name>
    <name evidence="11" type="ORF">C0190_02775</name>
</gene>
<comment type="subcellular location">
    <subcellularLocation>
        <location evidence="10">Cell membrane</location>
        <topology evidence="10">Multi-pass membrane protein</topology>
    </subcellularLocation>
</comment>
<comment type="pathway">
    <text evidence="10">Lipid metabolism; phospholipid metabolism.</text>
</comment>
<feature type="transmembrane region" description="Helical" evidence="10">
    <location>
        <begin position="159"/>
        <end position="180"/>
    </location>
</feature>
<feature type="transmembrane region" description="Helical" evidence="10">
    <location>
        <begin position="6"/>
        <end position="25"/>
    </location>
</feature>
<organism evidence="11 12">
    <name type="scientific">Thermodesulfobacterium geofontis</name>
    <dbReference type="NCBI Taxonomy" id="1295609"/>
    <lineage>
        <taxon>Bacteria</taxon>
        <taxon>Pseudomonadati</taxon>
        <taxon>Thermodesulfobacteriota</taxon>
        <taxon>Thermodesulfobacteria</taxon>
        <taxon>Thermodesulfobacteriales</taxon>
        <taxon>Thermodesulfobacteriaceae</taxon>
        <taxon>Thermodesulfobacterium</taxon>
    </lineage>
</organism>
<keyword evidence="8 10" id="KW-0594">Phospholipid biosynthesis</keyword>
<evidence type="ECO:0000256" key="4">
    <source>
        <dbReference type="ARBA" id="ARBA00022692"/>
    </source>
</evidence>
<comment type="similarity">
    <text evidence="10">Belongs to the PlsY family.</text>
</comment>
<evidence type="ECO:0000256" key="7">
    <source>
        <dbReference type="ARBA" id="ARBA00023136"/>
    </source>
</evidence>
<dbReference type="UniPathway" id="UPA00085"/>
<keyword evidence="4 10" id="KW-0812">Transmembrane</keyword>
<dbReference type="EMBL" id="PNIK01000042">
    <property type="protein sequence ID" value="PMP67665.1"/>
    <property type="molecule type" value="Genomic_DNA"/>
</dbReference>
<evidence type="ECO:0000256" key="3">
    <source>
        <dbReference type="ARBA" id="ARBA00022679"/>
    </source>
</evidence>
<evidence type="ECO:0000256" key="5">
    <source>
        <dbReference type="ARBA" id="ARBA00022989"/>
    </source>
</evidence>
<name>A0A2N7PP64_9BACT</name>
<evidence type="ECO:0000256" key="6">
    <source>
        <dbReference type="ARBA" id="ARBA00023098"/>
    </source>
</evidence>
<comment type="function">
    <text evidence="10">Catalyzes the transfer of an acyl group from acyl-phosphate (acyl-PO(4)) to glycerol-3-phosphate (G3P) to form lysophosphatidic acid (LPA). This enzyme utilizes acyl-phosphate as fatty acyl donor, but not acyl-CoA or acyl-ACP.</text>
</comment>
<dbReference type="PANTHER" id="PTHR30309:SF0">
    <property type="entry name" value="GLYCEROL-3-PHOSPHATE ACYLTRANSFERASE-RELATED"/>
    <property type="match status" value="1"/>
</dbReference>
<reference evidence="11 12" key="1">
    <citation type="submission" date="2018-01" db="EMBL/GenBank/DDBJ databases">
        <title>Metagenomic assembled genomes from two thermal pools in the Uzon Caldera, Kamchatka, Russia.</title>
        <authorList>
            <person name="Wilkins L."/>
            <person name="Ettinger C."/>
        </authorList>
    </citation>
    <scope>NUCLEOTIDE SEQUENCE [LARGE SCALE GENOMIC DNA]</scope>
    <source>
        <strain evidence="11">ZAV-08</strain>
    </source>
</reference>
<proteinExistence type="inferred from homology"/>
<keyword evidence="5 10" id="KW-1133">Transmembrane helix</keyword>
<keyword evidence="9 10" id="KW-1208">Phospholipid metabolism</keyword>
<evidence type="ECO:0000313" key="12">
    <source>
        <dbReference type="Proteomes" id="UP000235460"/>
    </source>
</evidence>
<dbReference type="EC" id="2.3.1.275" evidence="10"/>
<feature type="transmembrane region" description="Helical" evidence="10">
    <location>
        <begin position="115"/>
        <end position="139"/>
    </location>
</feature>
<evidence type="ECO:0000256" key="10">
    <source>
        <dbReference type="HAMAP-Rule" id="MF_01043"/>
    </source>
</evidence>
<keyword evidence="11" id="KW-0012">Acyltransferase</keyword>
<feature type="transmembrane region" description="Helical" evidence="10">
    <location>
        <begin position="84"/>
        <end position="103"/>
    </location>
</feature>
<dbReference type="Proteomes" id="UP000235460">
    <property type="component" value="Unassembled WGS sequence"/>
</dbReference>
<keyword evidence="7 10" id="KW-0472">Membrane</keyword>
<evidence type="ECO:0000256" key="8">
    <source>
        <dbReference type="ARBA" id="ARBA00023209"/>
    </source>
</evidence>
<accession>A0A2N7PP64</accession>
<dbReference type="GO" id="GO:0043772">
    <property type="term" value="F:acyl-phosphate glycerol-3-phosphate acyltransferase activity"/>
    <property type="evidence" value="ECO:0007669"/>
    <property type="project" value="UniProtKB-UniRule"/>
</dbReference>
<dbReference type="Pfam" id="PF02660">
    <property type="entry name" value="G3P_acyltransf"/>
    <property type="match status" value="1"/>
</dbReference>
<comment type="subunit">
    <text evidence="10">Probably interacts with PlsX.</text>
</comment>
<dbReference type="AlphaFoldDB" id="A0A2N7PP64"/>
<keyword evidence="1 10" id="KW-1003">Cell membrane</keyword>